<dbReference type="PANTHER" id="PTHR43318">
    <property type="entry name" value="UDP-N-ACETYLGLUCOSAMINE 4,6-DEHYDRATASE"/>
    <property type="match status" value="1"/>
</dbReference>
<name>A0ABT5YLJ8_9PROT</name>
<keyword evidence="3" id="KW-0472">Membrane</keyword>
<keyword evidence="3" id="KW-0812">Transmembrane</keyword>
<accession>A0ABT5YLJ8</accession>
<dbReference type="Gene3D" id="3.40.50.720">
    <property type="entry name" value="NAD(P)-binding Rossmann-like Domain"/>
    <property type="match status" value="2"/>
</dbReference>
<dbReference type="InterPro" id="IPR036291">
    <property type="entry name" value="NAD(P)-bd_dom_sf"/>
</dbReference>
<evidence type="ECO:0000256" key="3">
    <source>
        <dbReference type="SAM" id="Phobius"/>
    </source>
</evidence>
<feature type="domain" description="Polysaccharide biosynthesis protein CapD-like" evidence="4">
    <location>
        <begin position="301"/>
        <end position="584"/>
    </location>
</feature>
<comment type="caution">
    <text evidence="5">The sequence shown here is derived from an EMBL/GenBank/DDBJ whole genome shotgun (WGS) entry which is preliminary data.</text>
</comment>
<dbReference type="SUPFAM" id="SSF51735">
    <property type="entry name" value="NAD(P)-binding Rossmann-fold domains"/>
    <property type="match status" value="2"/>
</dbReference>
<dbReference type="PANTHER" id="PTHR43318:SF1">
    <property type="entry name" value="POLYSACCHARIDE BIOSYNTHESIS PROTEIN EPSC-RELATED"/>
    <property type="match status" value="1"/>
</dbReference>
<feature type="transmembrane region" description="Helical" evidence="3">
    <location>
        <begin position="29"/>
        <end position="51"/>
    </location>
</feature>
<keyword evidence="6" id="KW-1185">Reference proteome</keyword>
<dbReference type="InterPro" id="IPR003869">
    <property type="entry name" value="Polysac_CapD-like"/>
</dbReference>
<evidence type="ECO:0000313" key="5">
    <source>
        <dbReference type="EMBL" id="MDF2095826.1"/>
    </source>
</evidence>
<reference evidence="5 6" key="1">
    <citation type="submission" date="2023-03" db="EMBL/GenBank/DDBJ databases">
        <title>Fodinicurvata sp. CAU 1616 isolated from sea sendiment.</title>
        <authorList>
            <person name="Kim W."/>
        </authorList>
    </citation>
    <scope>NUCLEOTIDE SEQUENCE [LARGE SCALE GENOMIC DNA]</scope>
    <source>
        <strain evidence="5 6">CAU 1616</strain>
    </source>
</reference>
<dbReference type="Pfam" id="PF13727">
    <property type="entry name" value="CoA_binding_3"/>
    <property type="match status" value="1"/>
</dbReference>
<evidence type="ECO:0000256" key="2">
    <source>
        <dbReference type="SAM" id="MobiDB-lite"/>
    </source>
</evidence>
<dbReference type="InterPro" id="IPR051203">
    <property type="entry name" value="Polysaccharide_Synthase-Rel"/>
</dbReference>
<gene>
    <name evidence="5" type="ORF">P2G67_07545</name>
</gene>
<feature type="region of interest" description="Disordered" evidence="2">
    <location>
        <begin position="634"/>
        <end position="673"/>
    </location>
</feature>
<dbReference type="CDD" id="cd05237">
    <property type="entry name" value="UDP_invert_4-6DH_SDR_e"/>
    <property type="match status" value="1"/>
</dbReference>
<dbReference type="RefSeq" id="WP_275821616.1">
    <property type="nucleotide sequence ID" value="NZ_JARHUD010000004.1"/>
</dbReference>
<feature type="transmembrane region" description="Helical" evidence="3">
    <location>
        <begin position="94"/>
        <end position="117"/>
    </location>
</feature>
<evidence type="ECO:0000313" key="6">
    <source>
        <dbReference type="Proteomes" id="UP001215503"/>
    </source>
</evidence>
<protein>
    <submittedName>
        <fullName evidence="5">Nucleoside-diphosphate sugar epimerase/dehydratase</fullName>
    </submittedName>
</protein>
<organism evidence="5 6">
    <name type="scientific">Aquibaculum arenosum</name>
    <dbReference type="NCBI Taxonomy" id="3032591"/>
    <lineage>
        <taxon>Bacteria</taxon>
        <taxon>Pseudomonadati</taxon>
        <taxon>Pseudomonadota</taxon>
        <taxon>Alphaproteobacteria</taxon>
        <taxon>Rhodospirillales</taxon>
        <taxon>Rhodovibrionaceae</taxon>
        <taxon>Aquibaculum</taxon>
    </lineage>
</organism>
<dbReference type="EMBL" id="JARHUD010000004">
    <property type="protein sequence ID" value="MDF2095826.1"/>
    <property type="molecule type" value="Genomic_DNA"/>
</dbReference>
<evidence type="ECO:0000259" key="4">
    <source>
        <dbReference type="Pfam" id="PF02719"/>
    </source>
</evidence>
<feature type="transmembrane region" description="Helical" evidence="3">
    <location>
        <begin position="63"/>
        <end position="82"/>
    </location>
</feature>
<proteinExistence type="inferred from homology"/>
<keyword evidence="3" id="KW-1133">Transmembrane helix</keyword>
<comment type="similarity">
    <text evidence="1">Belongs to the polysaccharide synthase family.</text>
</comment>
<dbReference type="Proteomes" id="UP001215503">
    <property type="component" value="Unassembled WGS sequence"/>
</dbReference>
<evidence type="ECO:0000256" key="1">
    <source>
        <dbReference type="ARBA" id="ARBA00007430"/>
    </source>
</evidence>
<sequence length="689" mass="74162">MTERVVQLPGRGGADLLPGSLAGVSGRNALAFAHDMLWVLASAFFAFWLTANLGTFEHVLTPALGTFLLVMLPLQGAAFLLLRLDRGIWRFVSLSDLLCILKAVALGSVAGVLVLYFLGALPSVPRSAIVLYPALLGGGLAASRIVLRWSVEGRHRPEQSKRALVLGAGSAADLLIRDLLKQEDYRPVGILDDAREKQGSTLHGVPVLGHLGQLASRLRGPGIDVVLIAMPSAPGRVIRGLYDTCARAKVPCITLPRLSELASGRVGIARLRAVQLEDLLGREVVEIDAAAVRRFIAGKTILVTGAGGSIGSELVRQIAAQDPRHLILLDSGEYNLYAIEREVAERFPGLAFSASLTDIRDRARLRTVFERYRPEIVVHAAAYKHVPLVESNPVAGVEANVFGTRNVADLAVEFEAATFVEVSTDKAVNPRNVMGASKRLAEIYCQALDGRSQTAFITTRFGNVLGSAGSVVPLFRRQIESGGPVTVTHPDITRYFMTIPEAVSLILQAAAMGEGGEIFVLDMGEPVRIADLARQMIQLSGLLPGEDIGIAYTGLRPGEKLTEELFHPQEALAPTAHPKIMRARARDAAWDSLQQQLERLHALCQAGDASELRAALCEIMPEACLLEAQEEAPPGSLELAPPPPRLSLVRQKDKPAGATQQPSSRHIGSGRSFKQIILRARREEAVPPP</sequence>
<dbReference type="Pfam" id="PF02719">
    <property type="entry name" value="Polysacc_synt_2"/>
    <property type="match status" value="1"/>
</dbReference>